<dbReference type="AlphaFoldDB" id="A0AAD4S8C0"/>
<protein>
    <recommendedName>
        <fullName evidence="4">ZF-HD dimerization-type domain-containing protein</fullName>
    </recommendedName>
</protein>
<dbReference type="InterPro" id="IPR006456">
    <property type="entry name" value="ZF_HD_homeobox_Cys/His_dimer"/>
</dbReference>
<dbReference type="GO" id="GO:0005634">
    <property type="term" value="C:nucleus"/>
    <property type="evidence" value="ECO:0007669"/>
    <property type="project" value="TreeGrafter"/>
</dbReference>
<reference evidence="5" key="1">
    <citation type="submission" date="2022-04" db="EMBL/GenBank/DDBJ databases">
        <title>A functionally conserved STORR gene fusion in Papaver species that diverged 16.8 million years ago.</title>
        <authorList>
            <person name="Catania T."/>
        </authorList>
    </citation>
    <scope>NUCLEOTIDE SEQUENCE</scope>
    <source>
        <strain evidence="5">S-188037</strain>
    </source>
</reference>
<keyword evidence="6" id="KW-1185">Reference proteome</keyword>
<evidence type="ECO:0000256" key="3">
    <source>
        <dbReference type="ARBA" id="ARBA00022833"/>
    </source>
</evidence>
<dbReference type="Pfam" id="PF04770">
    <property type="entry name" value="ZF-HD_dimer"/>
    <property type="match status" value="1"/>
</dbReference>
<feature type="domain" description="ZF-HD dimerization-type" evidence="4">
    <location>
        <begin position="1"/>
        <end position="43"/>
    </location>
</feature>
<dbReference type="GO" id="GO:0050793">
    <property type="term" value="P:regulation of developmental process"/>
    <property type="evidence" value="ECO:0007669"/>
    <property type="project" value="TreeGrafter"/>
</dbReference>
<name>A0AAD4S8C0_9MAGN</name>
<keyword evidence="1" id="KW-0479">Metal-binding</keyword>
<proteinExistence type="predicted"/>
<keyword evidence="3" id="KW-0862">Zinc</keyword>
<dbReference type="EMBL" id="JAJJMB010013673">
    <property type="protein sequence ID" value="KAI3866326.1"/>
    <property type="molecule type" value="Genomic_DNA"/>
</dbReference>
<accession>A0AAD4S8C0</accession>
<gene>
    <name evidence="5" type="ORF">MKW98_007981</name>
</gene>
<dbReference type="NCBIfam" id="TIGR01566">
    <property type="entry name" value="ZF_HD_prot_N"/>
    <property type="match status" value="1"/>
</dbReference>
<dbReference type="Proteomes" id="UP001202328">
    <property type="component" value="Unassembled WGS sequence"/>
</dbReference>
<evidence type="ECO:0000313" key="6">
    <source>
        <dbReference type="Proteomes" id="UP001202328"/>
    </source>
</evidence>
<evidence type="ECO:0000256" key="2">
    <source>
        <dbReference type="ARBA" id="ARBA00022771"/>
    </source>
</evidence>
<dbReference type="PANTHER" id="PTHR31948:SF163">
    <property type="entry name" value="ZINC-FINGER HOMEODOMAIN PROTEIN 3"/>
    <property type="match status" value="1"/>
</dbReference>
<sequence>MQQLMGRNATDGWGEFMPSGEDGSLEALKCSACSCHRNFHRKEIEAEATSCDFYRPLHLNSKMGRKIIVGHQKVLGSEA</sequence>
<evidence type="ECO:0000313" key="5">
    <source>
        <dbReference type="EMBL" id="KAI3866326.1"/>
    </source>
</evidence>
<evidence type="ECO:0000259" key="4">
    <source>
        <dbReference type="PROSITE" id="PS51523"/>
    </source>
</evidence>
<comment type="caution">
    <text evidence="5">The sequence shown here is derived from an EMBL/GenBank/DDBJ whole genome shotgun (WGS) entry which is preliminary data.</text>
</comment>
<dbReference type="GO" id="GO:0003700">
    <property type="term" value="F:DNA-binding transcription factor activity"/>
    <property type="evidence" value="ECO:0007669"/>
    <property type="project" value="TreeGrafter"/>
</dbReference>
<dbReference type="PANTHER" id="PTHR31948">
    <property type="entry name" value="ZINC-FINGER HOMEODOMAIN PROTEIN 2"/>
    <property type="match status" value="1"/>
</dbReference>
<evidence type="ECO:0000256" key="1">
    <source>
        <dbReference type="ARBA" id="ARBA00022723"/>
    </source>
</evidence>
<dbReference type="GO" id="GO:0008270">
    <property type="term" value="F:zinc ion binding"/>
    <property type="evidence" value="ECO:0007669"/>
    <property type="project" value="UniProtKB-KW"/>
</dbReference>
<keyword evidence="2" id="KW-0863">Zinc-finger</keyword>
<dbReference type="PROSITE" id="PS51523">
    <property type="entry name" value="ZF_HD_DIMER"/>
    <property type="match status" value="1"/>
</dbReference>
<organism evidence="5 6">
    <name type="scientific">Papaver atlanticum</name>
    <dbReference type="NCBI Taxonomy" id="357466"/>
    <lineage>
        <taxon>Eukaryota</taxon>
        <taxon>Viridiplantae</taxon>
        <taxon>Streptophyta</taxon>
        <taxon>Embryophyta</taxon>
        <taxon>Tracheophyta</taxon>
        <taxon>Spermatophyta</taxon>
        <taxon>Magnoliopsida</taxon>
        <taxon>Ranunculales</taxon>
        <taxon>Papaveraceae</taxon>
        <taxon>Papaveroideae</taxon>
        <taxon>Papaver</taxon>
    </lineage>
</organism>
<dbReference type="GO" id="GO:0000976">
    <property type="term" value="F:transcription cis-regulatory region binding"/>
    <property type="evidence" value="ECO:0007669"/>
    <property type="project" value="TreeGrafter"/>
</dbReference>